<dbReference type="AlphaFoldDB" id="B3G4E6"/>
<evidence type="ECO:0000259" key="4">
    <source>
        <dbReference type="Pfam" id="PF04548"/>
    </source>
</evidence>
<proteinExistence type="inferred from homology"/>
<evidence type="ECO:0000256" key="1">
    <source>
        <dbReference type="ARBA" id="ARBA00008535"/>
    </source>
</evidence>
<organism evidence="5">
    <name type="scientific">Adineta vaga</name>
    <name type="common">Rotifer</name>
    <name type="synonym">Callidina vaga</name>
    <dbReference type="NCBI Taxonomy" id="104782"/>
    <lineage>
        <taxon>Eukaryota</taxon>
        <taxon>Metazoa</taxon>
        <taxon>Spiralia</taxon>
        <taxon>Gnathifera</taxon>
        <taxon>Rotifera</taxon>
        <taxon>Eurotatoria</taxon>
        <taxon>Bdelloidea</taxon>
        <taxon>Adinetida</taxon>
        <taxon>Adinetidae</taxon>
        <taxon>Adineta</taxon>
    </lineage>
</organism>
<evidence type="ECO:0000313" key="5">
    <source>
        <dbReference type="EMBL" id="ACD54694.1"/>
    </source>
</evidence>
<dbReference type="SUPFAM" id="SSF52540">
    <property type="entry name" value="P-loop containing nucleoside triphosphate hydrolases"/>
    <property type="match status" value="1"/>
</dbReference>
<feature type="transmembrane region" description="Helical" evidence="3">
    <location>
        <begin position="372"/>
        <end position="400"/>
    </location>
</feature>
<name>B3G4E6_ADIVA</name>
<dbReference type="Gene3D" id="3.40.50.300">
    <property type="entry name" value="P-loop containing nucleotide triphosphate hydrolases"/>
    <property type="match status" value="1"/>
</dbReference>
<evidence type="ECO:0000256" key="3">
    <source>
        <dbReference type="SAM" id="Phobius"/>
    </source>
</evidence>
<protein>
    <submittedName>
        <fullName evidence="5">GIMAP7 GTPase</fullName>
    </submittedName>
</protein>
<evidence type="ECO:0000256" key="2">
    <source>
        <dbReference type="ARBA" id="ARBA00022741"/>
    </source>
</evidence>
<dbReference type="CDD" id="cd00882">
    <property type="entry name" value="Ras_like_GTPase"/>
    <property type="match status" value="1"/>
</dbReference>
<keyword evidence="2" id="KW-0547">Nucleotide-binding</keyword>
<feature type="domain" description="AIG1-type G" evidence="4">
    <location>
        <begin position="15"/>
        <end position="125"/>
    </location>
</feature>
<feature type="transmembrane region" description="Helical" evidence="3">
    <location>
        <begin position="406"/>
        <end position="430"/>
    </location>
</feature>
<dbReference type="GO" id="GO:0005525">
    <property type="term" value="F:GTP binding"/>
    <property type="evidence" value="ECO:0007669"/>
    <property type="project" value="InterPro"/>
</dbReference>
<sequence length="435" mass="47984">MEINALSSKKQEYGLIILGNGGAGKSYICNMIVGYKRFETDFRQEAAATTVEYHRIDTGSSDLLVYNMPGLIESHQEKIDRNKKQIIKVFEQSPTSIVMFVWTQVDGRPKPDDIIAFKALQEAYKFSSKSVMFVVNNIPSKRSPTYEGRFITLLKKTLNPMPISLEDMFFLDTLNYDDNEKFDVVPDIIVKSNELIMLRGAIKQQFLAAEENKRAYELKIVQMAEEYEAFKKIQEKMYEDMVFQLEVTKQQSAAEEEEEAHGLVGIELETCNKEKKVGLKKQCQQLWQKVEDEKGIVKKVEKTCSIARNELLVQYKNIKTHGNRSESEKERNQKLDGCQSNKIWKKLCNDNSDSNYLNPVTRGVIGAAGGAALGAAAGAVVGGAAGIVLGPCAILTAAAGAAAGTAVGTVAGAVSGVAVGGVSSAIITLYRNHKK</sequence>
<keyword evidence="3" id="KW-0812">Transmembrane</keyword>
<keyword evidence="3" id="KW-0472">Membrane</keyword>
<dbReference type="InterPro" id="IPR027417">
    <property type="entry name" value="P-loop_NTPase"/>
</dbReference>
<keyword evidence="3" id="KW-1133">Transmembrane helix</keyword>
<dbReference type="InterPro" id="IPR006703">
    <property type="entry name" value="G_AIG1"/>
</dbReference>
<comment type="similarity">
    <text evidence="1">Belongs to the TRAFAC class TrmE-Era-EngA-EngB-Septin-like GTPase superfamily. AIG1/Toc34/Toc159-like paraseptin GTPase family. IAN subfamily.</text>
</comment>
<reference evidence="5" key="1">
    <citation type="journal article" date="2008" name="Science">
        <title>Massive horizontal gene transfer in bdelloid rotifers.</title>
        <authorList>
            <person name="Gladyshev E.A."/>
            <person name="Meselson M.S."/>
            <person name="Arkhipova I.R."/>
        </authorList>
    </citation>
    <scope>NUCLEOTIDE SEQUENCE</scope>
</reference>
<dbReference type="Pfam" id="PF04548">
    <property type="entry name" value="AIG1"/>
    <property type="match status" value="1"/>
</dbReference>
<accession>B3G4E6</accession>
<dbReference type="EMBL" id="EU643479">
    <property type="protein sequence ID" value="ACD54694.1"/>
    <property type="molecule type" value="Genomic_DNA"/>
</dbReference>